<dbReference type="PROSITE" id="PS00518">
    <property type="entry name" value="ZF_RING_1"/>
    <property type="match status" value="1"/>
</dbReference>
<dbReference type="PROSITE" id="PS50089">
    <property type="entry name" value="ZF_RING_2"/>
    <property type="match status" value="1"/>
</dbReference>
<accession>A0A9P5U802</accession>
<gene>
    <name evidence="9" type="ORF">BDP27DRAFT_1421032</name>
</gene>
<dbReference type="SMART" id="SM00184">
    <property type="entry name" value="RING"/>
    <property type="match status" value="1"/>
</dbReference>
<dbReference type="Pfam" id="PF03105">
    <property type="entry name" value="SPX"/>
    <property type="match status" value="1"/>
</dbReference>
<evidence type="ECO:0000259" key="7">
    <source>
        <dbReference type="PROSITE" id="PS50089"/>
    </source>
</evidence>
<evidence type="ECO:0000256" key="2">
    <source>
        <dbReference type="ARBA" id="ARBA00022771"/>
    </source>
</evidence>
<keyword evidence="5" id="KW-0175">Coiled coil</keyword>
<dbReference type="Proteomes" id="UP000772434">
    <property type="component" value="Unassembled WGS sequence"/>
</dbReference>
<evidence type="ECO:0000259" key="8">
    <source>
        <dbReference type="PROSITE" id="PS51382"/>
    </source>
</evidence>
<feature type="region of interest" description="Disordered" evidence="6">
    <location>
        <begin position="102"/>
        <end position="127"/>
    </location>
</feature>
<feature type="coiled-coil region" evidence="5">
    <location>
        <begin position="334"/>
        <end position="361"/>
    </location>
</feature>
<feature type="domain" description="RING-type" evidence="7">
    <location>
        <begin position="431"/>
        <end position="470"/>
    </location>
</feature>
<dbReference type="CDD" id="cd23137">
    <property type="entry name" value="RING-HC_TRY3-like"/>
    <property type="match status" value="1"/>
</dbReference>
<dbReference type="InterPro" id="IPR017907">
    <property type="entry name" value="Znf_RING_CS"/>
</dbReference>
<dbReference type="Pfam" id="PF13920">
    <property type="entry name" value="zf-C3HC4_3"/>
    <property type="match status" value="1"/>
</dbReference>
<dbReference type="AlphaFoldDB" id="A0A9P5U802"/>
<organism evidence="9 10">
    <name type="scientific">Rhodocollybia butyracea</name>
    <dbReference type="NCBI Taxonomy" id="206335"/>
    <lineage>
        <taxon>Eukaryota</taxon>
        <taxon>Fungi</taxon>
        <taxon>Dikarya</taxon>
        <taxon>Basidiomycota</taxon>
        <taxon>Agaricomycotina</taxon>
        <taxon>Agaricomycetes</taxon>
        <taxon>Agaricomycetidae</taxon>
        <taxon>Agaricales</taxon>
        <taxon>Marasmiineae</taxon>
        <taxon>Omphalotaceae</taxon>
        <taxon>Rhodocollybia</taxon>
    </lineage>
</organism>
<dbReference type="SUPFAM" id="SSF57850">
    <property type="entry name" value="RING/U-box"/>
    <property type="match status" value="1"/>
</dbReference>
<dbReference type="PANTHER" id="PTHR23327">
    <property type="entry name" value="RING FINGER PROTEIN 127"/>
    <property type="match status" value="1"/>
</dbReference>
<comment type="caution">
    <text evidence="9">The sequence shown here is derived from an EMBL/GenBank/DDBJ whole genome shotgun (WGS) entry which is preliminary data.</text>
</comment>
<evidence type="ECO:0000256" key="6">
    <source>
        <dbReference type="SAM" id="MobiDB-lite"/>
    </source>
</evidence>
<dbReference type="PROSITE" id="PS51382">
    <property type="entry name" value="SPX"/>
    <property type="match status" value="1"/>
</dbReference>
<evidence type="ECO:0000256" key="4">
    <source>
        <dbReference type="PROSITE-ProRule" id="PRU00175"/>
    </source>
</evidence>
<reference evidence="9" key="1">
    <citation type="submission" date="2020-11" db="EMBL/GenBank/DDBJ databases">
        <authorList>
            <consortium name="DOE Joint Genome Institute"/>
            <person name="Ahrendt S."/>
            <person name="Riley R."/>
            <person name="Andreopoulos W."/>
            <person name="Labutti K."/>
            <person name="Pangilinan J."/>
            <person name="Ruiz-Duenas F.J."/>
            <person name="Barrasa J.M."/>
            <person name="Sanchez-Garcia M."/>
            <person name="Camarero S."/>
            <person name="Miyauchi S."/>
            <person name="Serrano A."/>
            <person name="Linde D."/>
            <person name="Babiker R."/>
            <person name="Drula E."/>
            <person name="Ayuso-Fernandez I."/>
            <person name="Pacheco R."/>
            <person name="Padilla G."/>
            <person name="Ferreira P."/>
            <person name="Barriuso J."/>
            <person name="Kellner H."/>
            <person name="Castanera R."/>
            <person name="Alfaro M."/>
            <person name="Ramirez L."/>
            <person name="Pisabarro A.G."/>
            <person name="Kuo A."/>
            <person name="Tritt A."/>
            <person name="Lipzen A."/>
            <person name="He G."/>
            <person name="Yan M."/>
            <person name="Ng V."/>
            <person name="Cullen D."/>
            <person name="Martin F."/>
            <person name="Rosso M.-N."/>
            <person name="Henrissat B."/>
            <person name="Hibbett D."/>
            <person name="Martinez A.T."/>
            <person name="Grigoriev I.V."/>
        </authorList>
    </citation>
    <scope>NUCLEOTIDE SEQUENCE</scope>
    <source>
        <strain evidence="9">AH 40177</strain>
    </source>
</reference>
<dbReference type="Gene3D" id="3.30.40.10">
    <property type="entry name" value="Zinc/RING finger domain, C3HC4 (zinc finger)"/>
    <property type="match status" value="1"/>
</dbReference>
<dbReference type="EMBL" id="JADNRY010000051">
    <property type="protein sequence ID" value="KAF9069392.1"/>
    <property type="molecule type" value="Genomic_DNA"/>
</dbReference>
<feature type="region of interest" description="Disordered" evidence="6">
    <location>
        <begin position="234"/>
        <end position="259"/>
    </location>
</feature>
<name>A0A9P5U802_9AGAR</name>
<sequence>MHFSKTFAKLLLDLPPELRESAIQYGQLKKLIHQVAVELSSLGLRPELLHKLLVQDENGTETSLQPPSAHRPRVIYEFNSNSGKIEPRLRIWLTSPAASADALVESDSSDTGHDESETDTEQESITTPANEDISLLWALQRNSTVQDWDEDSSQITEVSTDNDKLNTHSGAAVSSDTQGTPREVIIPLVKDSAFFELLSTAIDSLSTRLSSLSADFTETLETVSRKISDSARPVSARKNKFKPHSALSHPGTIRLSSKTNNASDLSSWREIFQLYIDTEVFESLHEAHAGEQSIEESEKRLKLFAERVSSRGLGDKRKLKLKQSHEALQSFLELNMFILNVKKLEQANADATRKILKKHAKQTALPLPFANGQDYFTQALALAPRSNTNTNSSSALIKASPIPLLSLPRILVQALSETLLPIIPQLDDYSCVICTNIAFKPIRLGCGHLFCVRCLVKMQKRRQGDCPMCRAPTVGRADGSNVDWALMNFMEDWFPVEAHEKLKASEKEATEEQLEEMGFDTGQNCVVM</sequence>
<keyword evidence="1" id="KW-0479">Metal-binding</keyword>
<dbReference type="InterPro" id="IPR001841">
    <property type="entry name" value="Znf_RING"/>
</dbReference>
<feature type="domain" description="SPX" evidence="8">
    <location>
        <begin position="1"/>
        <end position="373"/>
    </location>
</feature>
<keyword evidence="3" id="KW-0862">Zinc</keyword>
<dbReference type="GO" id="GO:0008270">
    <property type="term" value="F:zinc ion binding"/>
    <property type="evidence" value="ECO:0007669"/>
    <property type="project" value="UniProtKB-KW"/>
</dbReference>
<keyword evidence="10" id="KW-1185">Reference proteome</keyword>
<proteinExistence type="predicted"/>
<evidence type="ECO:0000256" key="3">
    <source>
        <dbReference type="ARBA" id="ARBA00022833"/>
    </source>
</evidence>
<dbReference type="PANTHER" id="PTHR23327:SF51">
    <property type="entry name" value="TRANSCRIPTIONAL REGULATOR OF YEAST FORM ADHERENCE 3"/>
    <property type="match status" value="1"/>
</dbReference>
<evidence type="ECO:0000256" key="5">
    <source>
        <dbReference type="SAM" id="Coils"/>
    </source>
</evidence>
<evidence type="ECO:0000313" key="9">
    <source>
        <dbReference type="EMBL" id="KAF9069392.1"/>
    </source>
</evidence>
<dbReference type="InterPro" id="IPR004331">
    <property type="entry name" value="SPX_dom"/>
</dbReference>
<feature type="region of interest" description="Disordered" evidence="6">
    <location>
        <begin position="157"/>
        <end position="178"/>
    </location>
</feature>
<evidence type="ECO:0000313" key="10">
    <source>
        <dbReference type="Proteomes" id="UP000772434"/>
    </source>
</evidence>
<feature type="compositionally biased region" description="Polar residues" evidence="6">
    <location>
        <begin position="167"/>
        <end position="178"/>
    </location>
</feature>
<dbReference type="OrthoDB" id="5588846at2759"/>
<keyword evidence="2 4" id="KW-0863">Zinc-finger</keyword>
<evidence type="ECO:0000256" key="1">
    <source>
        <dbReference type="ARBA" id="ARBA00022723"/>
    </source>
</evidence>
<dbReference type="InterPro" id="IPR013083">
    <property type="entry name" value="Znf_RING/FYVE/PHD"/>
</dbReference>
<protein>
    <submittedName>
        <fullName evidence="9">SPX domain-containing protein</fullName>
    </submittedName>
</protein>